<dbReference type="KEGG" id="tvd:SG34_033265"/>
<dbReference type="RefSeq" id="WP_044836470.1">
    <property type="nucleotide sequence ID" value="NZ_CP059734.1"/>
</dbReference>
<sequence length="280" mass="32008">MKTYLLASVVIVIAFLSGYFFAIHLHMKPEPVVAAPPVAAVAEQAITLNPFASANQNGENSGEDKEQPKELAKLQRLLSEKEQQLEANSQALSALDTVANRYQIMTDAIENRGYFRGPRIRENFQANETFFKFFQLSPEQTQAVEEISQNALQNIQDWEVLNAYLQSKSGKKISYEIPAATEEIQTIKAQFIDDLVAVLGEDNRKLTTSFLGDLFEQFNYRRIITIESVKARNPANSPVRYKLRIRMYDSNDQRRRGSRNSSEQIPRRFSHLFDEFSFAK</sequence>
<accession>A0AAE9Z8M3</accession>
<evidence type="ECO:0000313" key="1">
    <source>
        <dbReference type="EMBL" id="WDE08771.1"/>
    </source>
</evidence>
<dbReference type="AlphaFoldDB" id="A0AAE9Z8M3"/>
<dbReference type="EMBL" id="CP059734">
    <property type="protein sequence ID" value="WDE08771.1"/>
    <property type="molecule type" value="Genomic_DNA"/>
</dbReference>
<name>A0AAE9Z8M3_9GAMM</name>
<gene>
    <name evidence="1" type="ORF">SG34_033265</name>
</gene>
<organism evidence="1 2">
    <name type="scientific">Thalassomonas viridans</name>
    <dbReference type="NCBI Taxonomy" id="137584"/>
    <lineage>
        <taxon>Bacteria</taxon>
        <taxon>Pseudomonadati</taxon>
        <taxon>Pseudomonadota</taxon>
        <taxon>Gammaproteobacteria</taxon>
        <taxon>Alteromonadales</taxon>
        <taxon>Colwelliaceae</taxon>
        <taxon>Thalassomonas</taxon>
    </lineage>
</organism>
<reference evidence="1 2" key="2">
    <citation type="journal article" date="2022" name="Mar. Drugs">
        <title>Bioassay-Guided Fractionation Leads to the Detection of Cholic Acid Generated by the Rare Thalassomonas sp.</title>
        <authorList>
            <person name="Pheiffer F."/>
            <person name="Schneider Y.K."/>
            <person name="Hansen E.H."/>
            <person name="Andersen J.H."/>
            <person name="Isaksson J."/>
            <person name="Busche T."/>
            <person name="R C."/>
            <person name="Kalinowski J."/>
            <person name="Zyl L.V."/>
            <person name="Trindade M."/>
        </authorList>
    </citation>
    <scope>NUCLEOTIDE SEQUENCE [LARGE SCALE GENOMIC DNA]</scope>
    <source>
        <strain evidence="1 2">XOM25</strain>
    </source>
</reference>
<proteinExistence type="predicted"/>
<keyword evidence="2" id="KW-1185">Reference proteome</keyword>
<dbReference type="Proteomes" id="UP000032352">
    <property type="component" value="Chromosome pTvir"/>
</dbReference>
<protein>
    <submittedName>
        <fullName evidence="1">Uncharacterized protein</fullName>
    </submittedName>
</protein>
<reference evidence="1 2" key="1">
    <citation type="journal article" date="2015" name="Genome Announc.">
        <title>Draft Genome Sequences of Marine Isolates of Thalassomonas viridans and Thalassomonas actiniarum.</title>
        <authorList>
            <person name="Olonade I."/>
            <person name="van Zyl L.J."/>
            <person name="Trindade M."/>
        </authorList>
    </citation>
    <scope>NUCLEOTIDE SEQUENCE [LARGE SCALE GENOMIC DNA]</scope>
    <source>
        <strain evidence="1 2">XOM25</strain>
    </source>
</reference>
<evidence type="ECO:0000313" key="2">
    <source>
        <dbReference type="Proteomes" id="UP000032352"/>
    </source>
</evidence>